<evidence type="ECO:0000313" key="2">
    <source>
        <dbReference type="EMBL" id="KEH39053.1"/>
    </source>
</evidence>
<gene>
    <name evidence="2" type="ordered locus">MTR_2g089955</name>
</gene>
<dbReference type="AlphaFoldDB" id="A0A072VC76"/>
<dbReference type="EnsemblPlants" id="KEH39053">
    <property type="protein sequence ID" value="KEH39053"/>
    <property type="gene ID" value="MTR_2g089955"/>
</dbReference>
<evidence type="ECO:0000313" key="4">
    <source>
        <dbReference type="Proteomes" id="UP000002051"/>
    </source>
</evidence>
<keyword evidence="2" id="KW-0472">Membrane</keyword>
<reference evidence="3" key="3">
    <citation type="submission" date="2015-04" db="UniProtKB">
        <authorList>
            <consortium name="EnsemblPlants"/>
        </authorList>
    </citation>
    <scope>IDENTIFICATION</scope>
    <source>
        <strain evidence="3">cv. Jemalong A17</strain>
    </source>
</reference>
<dbReference type="HOGENOM" id="CLU_2310207_0_0_1"/>
<proteinExistence type="predicted"/>
<protein>
    <submittedName>
        <fullName evidence="2">Transmembrane protein, putative</fullName>
    </submittedName>
</protein>
<sequence>MNGDNVIVLERWKEKHNFWGYVYWCETKGGCMLVDGVDGKGGGGKCWRWLWCYGRETVVAGGGVLLIVVQMKKGRSERRERALEDDERKKNAKEDSLDIG</sequence>
<evidence type="ECO:0000313" key="3">
    <source>
        <dbReference type="EnsemblPlants" id="KEH39053"/>
    </source>
</evidence>
<dbReference type="Proteomes" id="UP000002051">
    <property type="component" value="Chromosome 2"/>
</dbReference>
<feature type="region of interest" description="Disordered" evidence="1">
    <location>
        <begin position="77"/>
        <end position="100"/>
    </location>
</feature>
<keyword evidence="4" id="KW-1185">Reference proteome</keyword>
<reference evidence="2 4" key="1">
    <citation type="journal article" date="2011" name="Nature">
        <title>The Medicago genome provides insight into the evolution of rhizobial symbioses.</title>
        <authorList>
            <person name="Young N.D."/>
            <person name="Debelle F."/>
            <person name="Oldroyd G.E."/>
            <person name="Geurts R."/>
            <person name="Cannon S.B."/>
            <person name="Udvardi M.K."/>
            <person name="Benedito V.A."/>
            <person name="Mayer K.F."/>
            <person name="Gouzy J."/>
            <person name="Schoof H."/>
            <person name="Van de Peer Y."/>
            <person name="Proost S."/>
            <person name="Cook D.R."/>
            <person name="Meyers B.C."/>
            <person name="Spannagl M."/>
            <person name="Cheung F."/>
            <person name="De Mita S."/>
            <person name="Krishnakumar V."/>
            <person name="Gundlach H."/>
            <person name="Zhou S."/>
            <person name="Mudge J."/>
            <person name="Bharti A.K."/>
            <person name="Murray J.D."/>
            <person name="Naoumkina M.A."/>
            <person name="Rosen B."/>
            <person name="Silverstein K.A."/>
            <person name="Tang H."/>
            <person name="Rombauts S."/>
            <person name="Zhao P.X."/>
            <person name="Zhou P."/>
            <person name="Barbe V."/>
            <person name="Bardou P."/>
            <person name="Bechner M."/>
            <person name="Bellec A."/>
            <person name="Berger A."/>
            <person name="Berges H."/>
            <person name="Bidwell S."/>
            <person name="Bisseling T."/>
            <person name="Choisne N."/>
            <person name="Couloux A."/>
            <person name="Denny R."/>
            <person name="Deshpande S."/>
            <person name="Dai X."/>
            <person name="Doyle J.J."/>
            <person name="Dudez A.M."/>
            <person name="Farmer A.D."/>
            <person name="Fouteau S."/>
            <person name="Franken C."/>
            <person name="Gibelin C."/>
            <person name="Gish J."/>
            <person name="Goldstein S."/>
            <person name="Gonzalez A.J."/>
            <person name="Green P.J."/>
            <person name="Hallab A."/>
            <person name="Hartog M."/>
            <person name="Hua A."/>
            <person name="Humphray S.J."/>
            <person name="Jeong D.H."/>
            <person name="Jing Y."/>
            <person name="Jocker A."/>
            <person name="Kenton S.M."/>
            <person name="Kim D.J."/>
            <person name="Klee K."/>
            <person name="Lai H."/>
            <person name="Lang C."/>
            <person name="Lin S."/>
            <person name="Macmil S.L."/>
            <person name="Magdelenat G."/>
            <person name="Matthews L."/>
            <person name="McCorrison J."/>
            <person name="Monaghan E.L."/>
            <person name="Mun J.H."/>
            <person name="Najar F.Z."/>
            <person name="Nicholson C."/>
            <person name="Noirot C."/>
            <person name="O'Bleness M."/>
            <person name="Paule C.R."/>
            <person name="Poulain J."/>
            <person name="Prion F."/>
            <person name="Qin B."/>
            <person name="Qu C."/>
            <person name="Retzel E.F."/>
            <person name="Riddle C."/>
            <person name="Sallet E."/>
            <person name="Samain S."/>
            <person name="Samson N."/>
            <person name="Sanders I."/>
            <person name="Saurat O."/>
            <person name="Scarpelli C."/>
            <person name="Schiex T."/>
            <person name="Segurens B."/>
            <person name="Severin A.J."/>
            <person name="Sherrier D.J."/>
            <person name="Shi R."/>
            <person name="Sims S."/>
            <person name="Singer S.R."/>
            <person name="Sinharoy S."/>
            <person name="Sterck L."/>
            <person name="Viollet A."/>
            <person name="Wang B.B."/>
            <person name="Wang K."/>
            <person name="Wang M."/>
            <person name="Wang X."/>
            <person name="Warfsmann J."/>
            <person name="Weissenbach J."/>
            <person name="White D.D."/>
            <person name="White J.D."/>
            <person name="Wiley G.B."/>
            <person name="Wincker P."/>
            <person name="Xing Y."/>
            <person name="Yang L."/>
            <person name="Yao Z."/>
            <person name="Ying F."/>
            <person name="Zhai J."/>
            <person name="Zhou L."/>
            <person name="Zuber A."/>
            <person name="Denarie J."/>
            <person name="Dixon R.A."/>
            <person name="May G.D."/>
            <person name="Schwartz D.C."/>
            <person name="Rogers J."/>
            <person name="Quetier F."/>
            <person name="Town C.D."/>
            <person name="Roe B.A."/>
        </authorList>
    </citation>
    <scope>NUCLEOTIDE SEQUENCE [LARGE SCALE GENOMIC DNA]</scope>
    <source>
        <strain evidence="2">A17</strain>
        <strain evidence="3 4">cv. Jemalong A17</strain>
    </source>
</reference>
<accession>A0A072VC76</accession>
<dbReference type="EMBL" id="CM001218">
    <property type="protein sequence ID" value="KEH39053.1"/>
    <property type="molecule type" value="Genomic_DNA"/>
</dbReference>
<evidence type="ECO:0000256" key="1">
    <source>
        <dbReference type="SAM" id="MobiDB-lite"/>
    </source>
</evidence>
<name>A0A072VC76_MEDTR</name>
<keyword evidence="2" id="KW-0812">Transmembrane</keyword>
<reference evidence="2 4" key="2">
    <citation type="journal article" date="2014" name="BMC Genomics">
        <title>An improved genome release (version Mt4.0) for the model legume Medicago truncatula.</title>
        <authorList>
            <person name="Tang H."/>
            <person name="Krishnakumar V."/>
            <person name="Bidwell S."/>
            <person name="Rosen B."/>
            <person name="Chan A."/>
            <person name="Zhou S."/>
            <person name="Gentzbittel L."/>
            <person name="Childs K.L."/>
            <person name="Yandell M."/>
            <person name="Gundlach H."/>
            <person name="Mayer K.F."/>
            <person name="Schwartz D.C."/>
            <person name="Town C.D."/>
        </authorList>
    </citation>
    <scope>GENOME REANNOTATION</scope>
    <source>
        <strain evidence="2">A17</strain>
        <strain evidence="3 4">cv. Jemalong A17</strain>
    </source>
</reference>
<organism evidence="2 4">
    <name type="scientific">Medicago truncatula</name>
    <name type="common">Barrel medic</name>
    <name type="synonym">Medicago tribuloides</name>
    <dbReference type="NCBI Taxonomy" id="3880"/>
    <lineage>
        <taxon>Eukaryota</taxon>
        <taxon>Viridiplantae</taxon>
        <taxon>Streptophyta</taxon>
        <taxon>Embryophyta</taxon>
        <taxon>Tracheophyta</taxon>
        <taxon>Spermatophyta</taxon>
        <taxon>Magnoliopsida</taxon>
        <taxon>eudicotyledons</taxon>
        <taxon>Gunneridae</taxon>
        <taxon>Pentapetalae</taxon>
        <taxon>rosids</taxon>
        <taxon>fabids</taxon>
        <taxon>Fabales</taxon>
        <taxon>Fabaceae</taxon>
        <taxon>Papilionoideae</taxon>
        <taxon>50 kb inversion clade</taxon>
        <taxon>NPAAA clade</taxon>
        <taxon>Hologalegina</taxon>
        <taxon>IRL clade</taxon>
        <taxon>Trifolieae</taxon>
        <taxon>Medicago</taxon>
    </lineage>
</organism>